<keyword evidence="3" id="KW-1133">Transmembrane helix</keyword>
<keyword evidence="4" id="KW-1185">Reference proteome</keyword>
<feature type="compositionally biased region" description="Basic and acidic residues" evidence="2">
    <location>
        <begin position="130"/>
        <end position="144"/>
    </location>
</feature>
<gene>
    <name evidence="5" type="primary">LOC116412828</name>
</gene>
<dbReference type="RefSeq" id="XP_031764166.2">
    <property type="nucleotide sequence ID" value="XM_031908306.2"/>
</dbReference>
<feature type="transmembrane region" description="Helical" evidence="3">
    <location>
        <begin position="9"/>
        <end position="34"/>
    </location>
</feature>
<feature type="coiled-coil region" evidence="1">
    <location>
        <begin position="1124"/>
        <end position="1158"/>
    </location>
</feature>
<dbReference type="AlphaFoldDB" id="A0A6J3BW89"/>
<evidence type="ECO:0000256" key="2">
    <source>
        <dbReference type="SAM" id="MobiDB-lite"/>
    </source>
</evidence>
<dbReference type="KEGG" id="gmw:116412828"/>
<dbReference type="InParanoid" id="A0A6J3BW89"/>
<dbReference type="Proteomes" id="UP001652740">
    <property type="component" value="Unplaced"/>
</dbReference>
<proteinExistence type="predicted"/>
<accession>A0A6J3BW89</accession>
<feature type="region of interest" description="Disordered" evidence="2">
    <location>
        <begin position="124"/>
        <end position="144"/>
    </location>
</feature>
<evidence type="ECO:0000313" key="4">
    <source>
        <dbReference type="Proteomes" id="UP001652740"/>
    </source>
</evidence>
<keyword evidence="3" id="KW-0812">Transmembrane</keyword>
<keyword evidence="1" id="KW-0175">Coiled coil</keyword>
<evidence type="ECO:0000256" key="3">
    <source>
        <dbReference type="SAM" id="Phobius"/>
    </source>
</evidence>
<sequence length="1422" mass="164728">MSRCDYDVLFYRVFCLALLIIAFIFTVILTNVFIDIDGLLSRKGKGKLPNTNPLTEKTDISAVPDEIKSEILYNDDNHYEDNEYSDRTKRSSDSEDYLLHIKNPNVKSVLKNRLTMLLEELDTEETATDTNKKERVNENTSKSKDNTVNLLKENKDIREIDENTHGNMKIAESVNGKANQAKKPDEDIQIKIDKVEKTTKEFLRNVQNDDLLHLAMHNMLLQGIIEHMDLNNVFKKVHSLINNFNKLNSLNKEKLIKTQVKKTVTPNSKRQMNPGEENNYLKEMVNCSKVHNEITETIEGKNKEAVEERKNIPKKGSELLIKTIIDITSMNFDKNDKENQSNSKDVKGIVKVIYNGKPIKLSKLNSDEEKHFDFERKKIKRNLETSTIRLNKIQNNVTKSTPSKATIDNTKNTKFYLNKVIDAYFRRYIDKSSSKSIEAEHFFIPKRIKRRAKMQYEDKNMSNKQNSKKKADKKDVDELYVEIETHFDSKGMKGEKKKKLIKNLIDKIQKAIHSDVNQDTEKKKKHKHLHIKKRLQNPLDNKYESILINKAIGPLEAIVHRQLDPISKTAQAEGIVSKIYDKSGKSWKKSYIGPGFLTRTKSLNSAEMGQVDIDYNKVMDRNGIPQRIQKPLNTDVDKDMLNANYFDAGNMKFFIKDIDGSGFSIGFNQYTDEAPDTEAMKLFTGIEELIKIYHQNYDQTQITTEYINQNADQHYDNKYEYRNNELITSKINNENNDRHNIVRRSTKNNYQHSNEYKIIFDGNFLPYSNYQEIFGDQKRTIKTSFNKNYNVENHNDNLQNIKIMKNNNQIKPSSILLDEEIVDRNLKLTEILTLANLFERKKRAILLKKISNIKSKIKFFNTKAIPKRIILNAKRNKRQINKIRIIAQDDSSKLKQSAENIFVLSDENMLADRAVVTDVETPEELEVPSKVKEHLDYIPYINDQTNLDSSYGANEFYGKHRHNLLMSKYPHIFMEEINRPKENIEEPSFIEKLAENIPRVTKYNTKNIEVQSITENYIPTALEFPMSNIEQHNTVNPNDPKTNYKFTVKIMPKNQTGVPSTFKEIHTSINKSYNKNGLHYSTLVNVSEISKIEKLIKKTKENFLNTSSGLPDEKDMKQKEEKIKLILKKHKQRIDEQLDRLQKEKEHLESLIFKNDNNSSELVNLILPLTPPETARMRKDDVNEFAASTFLNIKDLQNDSKSTTEITTTILPVTTTTTTIATTKEPENTTVVYPDKNNNLTQEILKKIDRNTVMLQVFLQKLTEKLSLVTQATTIRTDKEVLNVPKDWKHYQPIHEPFFGQAMPEIEVRKNGTHVSIPFVYAYQQPFPSVNKPDGANPPVASVVYHGHIHTNAVSKNRETWKSNSRDVNTRKYANTVANRSRFFIDDLDNEYKVVAPKSVSKNDGVYSKLPIPINFNNTIIS</sequence>
<evidence type="ECO:0000313" key="5">
    <source>
        <dbReference type="RefSeq" id="XP_031764166.2"/>
    </source>
</evidence>
<protein>
    <submittedName>
        <fullName evidence="5">Metacaspase-2-like</fullName>
    </submittedName>
</protein>
<name>A0A6J3BW89_GALME</name>
<reference evidence="5" key="1">
    <citation type="submission" date="2025-08" db="UniProtKB">
        <authorList>
            <consortium name="RefSeq"/>
        </authorList>
    </citation>
    <scope>IDENTIFICATION</scope>
    <source>
        <tissue evidence="5">Whole larvae</tissue>
    </source>
</reference>
<dbReference type="GeneID" id="116412828"/>
<organism evidence="4 5">
    <name type="scientific">Galleria mellonella</name>
    <name type="common">Greater wax moth</name>
    <dbReference type="NCBI Taxonomy" id="7137"/>
    <lineage>
        <taxon>Eukaryota</taxon>
        <taxon>Metazoa</taxon>
        <taxon>Ecdysozoa</taxon>
        <taxon>Arthropoda</taxon>
        <taxon>Hexapoda</taxon>
        <taxon>Insecta</taxon>
        <taxon>Pterygota</taxon>
        <taxon>Neoptera</taxon>
        <taxon>Endopterygota</taxon>
        <taxon>Lepidoptera</taxon>
        <taxon>Glossata</taxon>
        <taxon>Ditrysia</taxon>
        <taxon>Pyraloidea</taxon>
        <taxon>Pyralidae</taxon>
        <taxon>Galleriinae</taxon>
        <taxon>Galleria</taxon>
    </lineage>
</organism>
<evidence type="ECO:0000256" key="1">
    <source>
        <dbReference type="SAM" id="Coils"/>
    </source>
</evidence>
<keyword evidence="3" id="KW-0472">Membrane</keyword>